<accession>H2EB27</accession>
<proteinExistence type="predicted"/>
<sequence length="133" mass="15721">MAKTRARRNVNNRVKKGTLDQKHTDKINKFEKMSQSLPKKRAKLTKLMAELEELKSMNPNKYSHEDIRRKAHLMDTIEKLRNDIYSIENCTESLNYIVNTLPILVNYYDNENIIDDDKEEFISESINDGKKIF</sequence>
<organism evidence="1">
    <name type="scientific">Megavirus courdo7</name>
    <dbReference type="NCBI Taxonomy" id="1128135"/>
    <lineage>
        <taxon>Viruses</taxon>
        <taxon>Varidnaviria</taxon>
        <taxon>Bamfordvirae</taxon>
        <taxon>Nucleocytoviricota</taxon>
        <taxon>Megaviricetes</taxon>
        <taxon>Imitervirales</taxon>
        <taxon>Mimiviridae</taxon>
        <taxon>Megamimivirinae</taxon>
        <taxon>Megavirus</taxon>
    </lineage>
</organism>
<reference evidence="1" key="1">
    <citation type="submission" date="2011-10" db="EMBL/GenBank/DDBJ databases">
        <title>Provirophages and transpovirons: unique mobilome of giant viruses.</title>
        <authorList>
            <person name="Desnues C."/>
            <person name="LaScola B."/>
            <person name="Yutin N."/>
            <person name="Fournous G."/>
            <person name="Koonin E."/>
            <person name="Raoult D."/>
        </authorList>
    </citation>
    <scope>NUCLEOTIDE SEQUENCE</scope>
    <source>
        <strain evidence="1">Mv13-c7</strain>
    </source>
</reference>
<gene>
    <name evidence="1" type="ORF">c7_L537</name>
</gene>
<evidence type="ECO:0000313" key="1">
    <source>
        <dbReference type="EMBL" id="AEX61600.1"/>
    </source>
</evidence>
<dbReference type="EMBL" id="JN885991">
    <property type="protein sequence ID" value="AEX61600.1"/>
    <property type="molecule type" value="Genomic_DNA"/>
</dbReference>
<protein>
    <submittedName>
        <fullName evidence="1">Putative transcription factor</fullName>
    </submittedName>
</protein>
<name>H2EB27_9VIRU</name>